<dbReference type="NCBIfam" id="NF008385">
    <property type="entry name" value="PRK11180.1"/>
    <property type="match status" value="1"/>
</dbReference>
<dbReference type="InterPro" id="IPR006145">
    <property type="entry name" value="PsdUridine_synth_RsuA/RluA"/>
</dbReference>
<dbReference type="Proteomes" id="UP001320119">
    <property type="component" value="Chromosome"/>
</dbReference>
<dbReference type="AlphaFoldDB" id="A0AAN1WKV9"/>
<dbReference type="EC" id="5.4.99.-" evidence="8"/>
<dbReference type="CDD" id="cd00165">
    <property type="entry name" value="S4"/>
    <property type="match status" value="1"/>
</dbReference>
<dbReference type="SUPFAM" id="SSF55174">
    <property type="entry name" value="Alpha-L RNA-binding motif"/>
    <property type="match status" value="1"/>
</dbReference>
<evidence type="ECO:0000259" key="9">
    <source>
        <dbReference type="Pfam" id="PF00849"/>
    </source>
</evidence>
<dbReference type="CDD" id="cd02869">
    <property type="entry name" value="PseudoU_synth_RluA_like"/>
    <property type="match status" value="1"/>
</dbReference>
<sequence>MMQEISQQAKVSMESKGQRLDAIAAQLFPDYSRGQLQGWIKSGELTVNGSVRKSNAKLAGGEQLALEATLADVNDWQPEDIAIDVVFEDDHLLIINKPAGLVVHPAAGNYTGTLLNGLLYRYPDSKHIPRAGIVHRLDKDTTGLMVVAKTLQAQNHLVQQLQARTVSRRYAAVLSGTLLSGGTVDAPIGRDSKHRTRMAVVDSESDAGKEAITHYEIVKRFKHFTWVELKLETGRTHQIRVHMTHIGLGLVGDATYRGRGLKTSEIDDSVLECVRSFGRQALHAKALGLIHPATGEQCQWEIPLPDDFTHLLEVLKQGNV</sequence>
<dbReference type="SUPFAM" id="SSF55120">
    <property type="entry name" value="Pseudouridine synthase"/>
    <property type="match status" value="1"/>
</dbReference>
<evidence type="ECO:0000313" key="12">
    <source>
        <dbReference type="Proteomes" id="UP001320119"/>
    </source>
</evidence>
<gene>
    <name evidence="11" type="ORF">MARGE09_P3666</name>
</gene>
<evidence type="ECO:0000256" key="7">
    <source>
        <dbReference type="PROSITE-ProRule" id="PRU00182"/>
    </source>
</evidence>
<dbReference type="GO" id="GO:0160140">
    <property type="term" value="F:23S rRNA pseudouridine(1911/1915/1917) synthase activity"/>
    <property type="evidence" value="ECO:0007669"/>
    <property type="project" value="UniProtKB-EC"/>
</dbReference>
<evidence type="ECO:0000256" key="1">
    <source>
        <dbReference type="ARBA" id="ARBA00010876"/>
    </source>
</evidence>
<accession>A0AAN1WKV9</accession>
<dbReference type="InterPro" id="IPR006225">
    <property type="entry name" value="PsdUridine_synth_RluC/D"/>
</dbReference>
<evidence type="ECO:0000313" key="11">
    <source>
        <dbReference type="EMBL" id="BCD99464.1"/>
    </source>
</evidence>
<feature type="domain" description="RNA-binding S4" evidence="10">
    <location>
        <begin position="18"/>
        <end position="63"/>
    </location>
</feature>
<dbReference type="InterPro" id="IPR020103">
    <property type="entry name" value="PsdUridine_synth_cat_dom_sf"/>
</dbReference>
<name>A0AAN1WKV9_9GAMM</name>
<comment type="catalytic activity">
    <reaction evidence="8">
        <text>a uridine in RNA = a pseudouridine in RNA</text>
        <dbReference type="Rhea" id="RHEA:48348"/>
        <dbReference type="Rhea" id="RHEA-COMP:12068"/>
        <dbReference type="Rhea" id="RHEA-COMP:12069"/>
        <dbReference type="ChEBI" id="CHEBI:65314"/>
        <dbReference type="ChEBI" id="CHEBI:65315"/>
    </reaction>
</comment>
<feature type="domain" description="Pseudouridine synthase RsuA/RluA-like" evidence="9">
    <location>
        <begin position="91"/>
        <end position="245"/>
    </location>
</feature>
<dbReference type="GO" id="GO:0003723">
    <property type="term" value="F:RNA binding"/>
    <property type="evidence" value="ECO:0007669"/>
    <property type="project" value="UniProtKB-KW"/>
</dbReference>
<reference evidence="11 12" key="1">
    <citation type="journal article" date="2022" name="IScience">
        <title>An ultrasensitive nanofiber-based assay for enzymatic hydrolysis and deep-sea microbial degradation of cellulose.</title>
        <authorList>
            <person name="Tsudome M."/>
            <person name="Tachioka M."/>
            <person name="Miyazaki M."/>
            <person name="Uchimura K."/>
            <person name="Tsuda M."/>
            <person name="Takaki Y."/>
            <person name="Deguchi S."/>
        </authorList>
    </citation>
    <scope>NUCLEOTIDE SEQUENCE [LARGE SCALE GENOMIC DNA]</scope>
    <source>
        <strain evidence="11 12">GE09</strain>
    </source>
</reference>
<dbReference type="EMBL" id="AP023086">
    <property type="protein sequence ID" value="BCD99464.1"/>
    <property type="molecule type" value="Genomic_DNA"/>
</dbReference>
<dbReference type="RefSeq" id="WP_236984730.1">
    <property type="nucleotide sequence ID" value="NZ_AP023086.1"/>
</dbReference>
<evidence type="ECO:0000256" key="6">
    <source>
        <dbReference type="PIRSR" id="PIRSR606225-1"/>
    </source>
</evidence>
<comment type="function">
    <text evidence="5">Responsible for synthesis of pseudouridine from uracil at positions 1911, 1915 and 1917 in 23S ribosomal RNA.</text>
</comment>
<proteinExistence type="inferred from homology"/>
<dbReference type="InterPro" id="IPR050188">
    <property type="entry name" value="RluA_PseudoU_synthase"/>
</dbReference>
<evidence type="ECO:0000256" key="3">
    <source>
        <dbReference type="ARBA" id="ARBA00023235"/>
    </source>
</evidence>
<keyword evidence="12" id="KW-1185">Reference proteome</keyword>
<dbReference type="InterPro" id="IPR036986">
    <property type="entry name" value="S4_RNA-bd_sf"/>
</dbReference>
<protein>
    <recommendedName>
        <fullName evidence="8">Pseudouridine synthase</fullName>
        <ecNumber evidence="8">5.4.99.-</ecNumber>
    </recommendedName>
</protein>
<dbReference type="PANTHER" id="PTHR21600">
    <property type="entry name" value="MITOCHONDRIAL RNA PSEUDOURIDINE SYNTHASE"/>
    <property type="match status" value="1"/>
</dbReference>
<dbReference type="PANTHER" id="PTHR21600:SF44">
    <property type="entry name" value="RIBOSOMAL LARGE SUBUNIT PSEUDOURIDINE SYNTHASE D"/>
    <property type="match status" value="1"/>
</dbReference>
<evidence type="ECO:0000256" key="8">
    <source>
        <dbReference type="RuleBase" id="RU362028"/>
    </source>
</evidence>
<evidence type="ECO:0000256" key="5">
    <source>
        <dbReference type="ARBA" id="ARBA00056072"/>
    </source>
</evidence>
<organism evidence="11 12">
    <name type="scientific">Marinagarivorans cellulosilyticus</name>
    <dbReference type="NCBI Taxonomy" id="2721545"/>
    <lineage>
        <taxon>Bacteria</taxon>
        <taxon>Pseudomonadati</taxon>
        <taxon>Pseudomonadota</taxon>
        <taxon>Gammaproteobacteria</taxon>
        <taxon>Cellvibrionales</taxon>
        <taxon>Cellvibrionaceae</taxon>
        <taxon>Marinagarivorans</taxon>
    </lineage>
</organism>
<dbReference type="Gene3D" id="3.10.290.10">
    <property type="entry name" value="RNA-binding S4 domain"/>
    <property type="match status" value="1"/>
</dbReference>
<keyword evidence="2 7" id="KW-0694">RNA-binding</keyword>
<evidence type="ECO:0000256" key="4">
    <source>
        <dbReference type="ARBA" id="ARBA00036882"/>
    </source>
</evidence>
<dbReference type="InterPro" id="IPR002942">
    <property type="entry name" value="S4_RNA-bd"/>
</dbReference>
<dbReference type="FunFam" id="3.30.2350.10:FF:000006">
    <property type="entry name" value="Pseudouridine synthase"/>
    <property type="match status" value="1"/>
</dbReference>
<dbReference type="KEGG" id="marq:MARGE09_P3666"/>
<evidence type="ECO:0000259" key="10">
    <source>
        <dbReference type="Pfam" id="PF01479"/>
    </source>
</evidence>
<dbReference type="PROSITE" id="PS01129">
    <property type="entry name" value="PSI_RLU"/>
    <property type="match status" value="1"/>
</dbReference>
<keyword evidence="3 8" id="KW-0413">Isomerase</keyword>
<dbReference type="Gene3D" id="3.30.2350.10">
    <property type="entry name" value="Pseudouridine synthase"/>
    <property type="match status" value="1"/>
</dbReference>
<dbReference type="Pfam" id="PF00849">
    <property type="entry name" value="PseudoU_synth_2"/>
    <property type="match status" value="1"/>
</dbReference>
<dbReference type="InterPro" id="IPR006224">
    <property type="entry name" value="PsdUridine_synth_RluA-like_CS"/>
</dbReference>
<feature type="active site" evidence="6">
    <location>
        <position position="138"/>
    </location>
</feature>
<evidence type="ECO:0000256" key="2">
    <source>
        <dbReference type="ARBA" id="ARBA00022884"/>
    </source>
</evidence>
<dbReference type="GO" id="GO:0000455">
    <property type="term" value="P:enzyme-directed rRNA pseudouridine synthesis"/>
    <property type="evidence" value="ECO:0007669"/>
    <property type="project" value="TreeGrafter"/>
</dbReference>
<comment type="catalytic activity">
    <reaction evidence="4">
        <text>uridine(1911/1915/1917) in 23S rRNA = pseudouridine(1911/1915/1917) in 23S rRNA</text>
        <dbReference type="Rhea" id="RHEA:42524"/>
        <dbReference type="Rhea" id="RHEA-COMP:10097"/>
        <dbReference type="Rhea" id="RHEA-COMP:10098"/>
        <dbReference type="ChEBI" id="CHEBI:65314"/>
        <dbReference type="ChEBI" id="CHEBI:65315"/>
        <dbReference type="EC" id="5.4.99.23"/>
    </reaction>
</comment>
<dbReference type="NCBIfam" id="TIGR00005">
    <property type="entry name" value="rluA_subfam"/>
    <property type="match status" value="1"/>
</dbReference>
<comment type="similarity">
    <text evidence="1 8">Belongs to the pseudouridine synthase RluA family.</text>
</comment>
<dbReference type="PROSITE" id="PS50889">
    <property type="entry name" value="S4"/>
    <property type="match status" value="1"/>
</dbReference>
<dbReference type="Pfam" id="PF01479">
    <property type="entry name" value="S4"/>
    <property type="match status" value="1"/>
</dbReference>